<dbReference type="KEGG" id="bon:A361_27760"/>
<dbReference type="InterPro" id="IPR045621">
    <property type="entry name" value="BPD_transp_1_N"/>
</dbReference>
<evidence type="ECO:0000256" key="4">
    <source>
        <dbReference type="ARBA" id="ARBA00022692"/>
    </source>
</evidence>
<keyword evidence="3" id="KW-1003">Cell membrane</keyword>
<feature type="transmembrane region" description="Helical" evidence="7">
    <location>
        <begin position="100"/>
        <end position="121"/>
    </location>
</feature>
<feature type="transmembrane region" description="Helical" evidence="7">
    <location>
        <begin position="12"/>
        <end position="30"/>
    </location>
</feature>
<dbReference type="InterPro" id="IPR035906">
    <property type="entry name" value="MetI-like_sf"/>
</dbReference>
<dbReference type="AlphaFoldDB" id="A0A160MIG0"/>
<evidence type="ECO:0000256" key="7">
    <source>
        <dbReference type="RuleBase" id="RU363032"/>
    </source>
</evidence>
<keyword evidence="5 7" id="KW-1133">Transmembrane helix</keyword>
<sequence>MRQFLVRRIISVFVTLFVIISLTFLLMYAIPGDPFTSENRIPEQVVENLKEHYGLNDPMLIQYIKYLKGALLFDFGPSIKWDNQTVNELIASGFPVSSMIGLQAILIATFFGIVLGIFAAIRHNSAIDYFSMIIAILGLSVPSFIFATVLINFFAIKLQWFPVATWGTWKHSVLPSVALAVTPMAYIARLTRSSILEVLSMDYIQTAMAKGVTGIRFVFRHVLRNAMIPVVTILGPITATVLTGSFVIEQIFGVPGLGKYFVEGITDRDYPLILGTTVFYSAILVFFIILVDIAYVLIDPRIKLMKGRG</sequence>
<feature type="transmembrane region" description="Helical" evidence="7">
    <location>
        <begin position="133"/>
        <end position="156"/>
    </location>
</feature>
<name>A0A160MIG0_9BACI</name>
<evidence type="ECO:0000313" key="9">
    <source>
        <dbReference type="EMBL" id="AND42973.1"/>
    </source>
</evidence>
<dbReference type="PANTHER" id="PTHR30465:SF93">
    <property type="entry name" value="OLIGOPEPTIDE TRANSPORT SYSTEM PERMEASE PROTEIN OPPB"/>
    <property type="match status" value="1"/>
</dbReference>
<dbReference type="CDD" id="cd06261">
    <property type="entry name" value="TM_PBP2"/>
    <property type="match status" value="1"/>
</dbReference>
<keyword evidence="6 7" id="KW-0472">Membrane</keyword>
<dbReference type="PROSITE" id="PS50928">
    <property type="entry name" value="ABC_TM1"/>
    <property type="match status" value="1"/>
</dbReference>
<feature type="transmembrane region" description="Helical" evidence="7">
    <location>
        <begin position="226"/>
        <end position="252"/>
    </location>
</feature>
<dbReference type="EMBL" id="CP015507">
    <property type="protein sequence ID" value="AND42973.1"/>
    <property type="molecule type" value="Genomic_DNA"/>
</dbReference>
<dbReference type="PANTHER" id="PTHR30465">
    <property type="entry name" value="INNER MEMBRANE ABC TRANSPORTER"/>
    <property type="match status" value="1"/>
</dbReference>
<dbReference type="Pfam" id="PF19300">
    <property type="entry name" value="BPD_transp_1_N"/>
    <property type="match status" value="1"/>
</dbReference>
<feature type="transmembrane region" description="Helical" evidence="7">
    <location>
        <begin position="272"/>
        <end position="298"/>
    </location>
</feature>
<dbReference type="Gene3D" id="1.10.3720.10">
    <property type="entry name" value="MetI-like"/>
    <property type="match status" value="1"/>
</dbReference>
<dbReference type="InterPro" id="IPR000515">
    <property type="entry name" value="MetI-like"/>
</dbReference>
<dbReference type="GO" id="GO:0055085">
    <property type="term" value="P:transmembrane transport"/>
    <property type="evidence" value="ECO:0007669"/>
    <property type="project" value="InterPro"/>
</dbReference>
<evidence type="ECO:0000256" key="1">
    <source>
        <dbReference type="ARBA" id="ARBA00004651"/>
    </source>
</evidence>
<keyword evidence="4 7" id="KW-0812">Transmembrane</keyword>
<feature type="domain" description="ABC transmembrane type-1" evidence="8">
    <location>
        <begin position="94"/>
        <end position="295"/>
    </location>
</feature>
<accession>A0A160MIG0</accession>
<evidence type="ECO:0000256" key="5">
    <source>
        <dbReference type="ARBA" id="ARBA00022989"/>
    </source>
</evidence>
<protein>
    <submittedName>
        <fullName evidence="9">Peptide ABC transporter permease</fullName>
    </submittedName>
</protein>
<dbReference type="eggNOG" id="COG0601">
    <property type="taxonomic scope" value="Bacteria"/>
</dbReference>
<evidence type="ECO:0000313" key="10">
    <source>
        <dbReference type="Proteomes" id="UP000077856"/>
    </source>
</evidence>
<dbReference type="GO" id="GO:0005886">
    <property type="term" value="C:plasma membrane"/>
    <property type="evidence" value="ECO:0007669"/>
    <property type="project" value="UniProtKB-SubCell"/>
</dbReference>
<evidence type="ECO:0000256" key="2">
    <source>
        <dbReference type="ARBA" id="ARBA00022448"/>
    </source>
</evidence>
<evidence type="ECO:0000256" key="6">
    <source>
        <dbReference type="ARBA" id="ARBA00023136"/>
    </source>
</evidence>
<comment type="subcellular location">
    <subcellularLocation>
        <location evidence="1 7">Cell membrane</location>
        <topology evidence="1 7">Multi-pass membrane protein</topology>
    </subcellularLocation>
</comment>
<dbReference type="Pfam" id="PF00528">
    <property type="entry name" value="BPD_transp_1"/>
    <property type="match status" value="1"/>
</dbReference>
<keyword evidence="2 7" id="KW-0813">Transport</keyword>
<proteinExistence type="inferred from homology"/>
<evidence type="ECO:0000259" key="8">
    <source>
        <dbReference type="PROSITE" id="PS50928"/>
    </source>
</evidence>
<geneLocation type="plasmid" evidence="10">
    <name>pbo1</name>
</geneLocation>
<organism evidence="9 10">
    <name type="scientific">Cytobacillus oceanisediminis 2691</name>
    <dbReference type="NCBI Taxonomy" id="1196031"/>
    <lineage>
        <taxon>Bacteria</taxon>
        <taxon>Bacillati</taxon>
        <taxon>Bacillota</taxon>
        <taxon>Bacilli</taxon>
        <taxon>Bacillales</taxon>
        <taxon>Bacillaceae</taxon>
        <taxon>Cytobacillus</taxon>
    </lineage>
</organism>
<comment type="similarity">
    <text evidence="7">Belongs to the binding-protein-dependent transport system permease family.</text>
</comment>
<gene>
    <name evidence="9" type="ORF">A361_27760</name>
</gene>
<evidence type="ECO:0000256" key="3">
    <source>
        <dbReference type="ARBA" id="ARBA00022475"/>
    </source>
</evidence>
<reference evidence="9 10" key="1">
    <citation type="submission" date="2016-04" db="EMBL/GenBank/DDBJ databases">
        <title>Complete genome sequence of Bacillus oceanisediminis strain 2691.</title>
        <authorList>
            <person name="Jeong H."/>
            <person name="Kim H.J."/>
            <person name="Lee D.-W."/>
        </authorList>
    </citation>
    <scope>NUCLEOTIDE SEQUENCE [LARGE SCALE GENOMIC DNA]</scope>
    <source>
        <strain evidence="9 10">2691</strain>
        <plasmid evidence="10">pbo1</plasmid>
    </source>
</reference>
<dbReference type="Proteomes" id="UP000077856">
    <property type="component" value="Plasmid pBO1"/>
</dbReference>
<keyword evidence="9" id="KW-0614">Plasmid</keyword>
<dbReference type="RefSeq" id="WP_019380920.1">
    <property type="nucleotide sequence ID" value="NZ_CP015507.1"/>
</dbReference>
<feature type="transmembrane region" description="Helical" evidence="7">
    <location>
        <begin position="168"/>
        <end position="188"/>
    </location>
</feature>
<dbReference type="SUPFAM" id="SSF161098">
    <property type="entry name" value="MetI-like"/>
    <property type="match status" value="1"/>
</dbReference>